<protein>
    <submittedName>
        <fullName evidence="3">Uncharacterized protein</fullName>
    </submittedName>
</protein>
<gene>
    <name evidence="3" type="ORF">RUM43_007045</name>
</gene>
<feature type="region of interest" description="Disordered" evidence="2">
    <location>
        <begin position="449"/>
        <end position="476"/>
    </location>
</feature>
<dbReference type="GO" id="GO:0005814">
    <property type="term" value="C:centriole"/>
    <property type="evidence" value="ECO:0007669"/>
    <property type="project" value="TreeGrafter"/>
</dbReference>
<dbReference type="PANTHER" id="PTHR31516:SF17">
    <property type="entry name" value="STABILIZER OF AXONEMAL MICROTUBULES 2"/>
    <property type="match status" value="1"/>
</dbReference>
<reference evidence="3 4" key="1">
    <citation type="submission" date="2023-10" db="EMBL/GenBank/DDBJ databases">
        <title>Genomes of two closely related lineages of the louse Polyplax serrata with different host specificities.</title>
        <authorList>
            <person name="Martinu J."/>
            <person name="Tarabai H."/>
            <person name="Stefka J."/>
            <person name="Hypsa V."/>
        </authorList>
    </citation>
    <scope>NUCLEOTIDE SEQUENCE [LARGE SCALE GENOMIC DNA]</scope>
    <source>
        <strain evidence="3">HR10_N</strain>
    </source>
</reference>
<evidence type="ECO:0000256" key="1">
    <source>
        <dbReference type="ARBA" id="ARBA00008738"/>
    </source>
</evidence>
<dbReference type="Pfam" id="PF05217">
    <property type="entry name" value="SAXO1-2"/>
    <property type="match status" value="1"/>
</dbReference>
<dbReference type="GO" id="GO:0005879">
    <property type="term" value="C:axonemal microtubule"/>
    <property type="evidence" value="ECO:0007669"/>
    <property type="project" value="TreeGrafter"/>
</dbReference>
<dbReference type="GO" id="GO:0036126">
    <property type="term" value="C:sperm flagellum"/>
    <property type="evidence" value="ECO:0007669"/>
    <property type="project" value="TreeGrafter"/>
</dbReference>
<dbReference type="GO" id="GO:0008017">
    <property type="term" value="F:microtubule binding"/>
    <property type="evidence" value="ECO:0007669"/>
    <property type="project" value="InterPro"/>
</dbReference>
<dbReference type="PANTHER" id="PTHR31516">
    <property type="entry name" value="STABILIZER OF AXONEMAL MICROTUBULES 2"/>
    <property type="match status" value="1"/>
</dbReference>
<organism evidence="3 4">
    <name type="scientific">Polyplax serrata</name>
    <name type="common">Common mouse louse</name>
    <dbReference type="NCBI Taxonomy" id="468196"/>
    <lineage>
        <taxon>Eukaryota</taxon>
        <taxon>Metazoa</taxon>
        <taxon>Ecdysozoa</taxon>
        <taxon>Arthropoda</taxon>
        <taxon>Hexapoda</taxon>
        <taxon>Insecta</taxon>
        <taxon>Pterygota</taxon>
        <taxon>Neoptera</taxon>
        <taxon>Paraneoptera</taxon>
        <taxon>Psocodea</taxon>
        <taxon>Troctomorpha</taxon>
        <taxon>Phthiraptera</taxon>
        <taxon>Anoplura</taxon>
        <taxon>Polyplacidae</taxon>
        <taxon>Polyplax</taxon>
    </lineage>
</organism>
<comment type="similarity">
    <text evidence="1">Belongs to the FAM154 family.</text>
</comment>
<evidence type="ECO:0000313" key="3">
    <source>
        <dbReference type="EMBL" id="KAK6638776.1"/>
    </source>
</evidence>
<dbReference type="EMBL" id="JAWJWE010000003">
    <property type="protein sequence ID" value="KAK6638776.1"/>
    <property type="molecule type" value="Genomic_DNA"/>
</dbReference>
<feature type="compositionally biased region" description="Basic and acidic residues" evidence="2">
    <location>
        <begin position="465"/>
        <end position="476"/>
    </location>
</feature>
<dbReference type="InterPro" id="IPR033336">
    <property type="entry name" value="SAXO1/2"/>
</dbReference>
<name>A0AAN8SA40_POLSC</name>
<dbReference type="Proteomes" id="UP001372834">
    <property type="component" value="Unassembled WGS sequence"/>
</dbReference>
<accession>A0AAN8SA40</accession>
<evidence type="ECO:0000313" key="4">
    <source>
        <dbReference type="Proteomes" id="UP001372834"/>
    </source>
</evidence>
<dbReference type="AlphaFoldDB" id="A0AAN8SA40"/>
<dbReference type="GO" id="GO:0036064">
    <property type="term" value="C:ciliary basal body"/>
    <property type="evidence" value="ECO:0007669"/>
    <property type="project" value="TreeGrafter"/>
</dbReference>
<proteinExistence type="inferred from homology"/>
<comment type="caution">
    <text evidence="3">The sequence shown here is derived from an EMBL/GenBank/DDBJ whole genome shotgun (WGS) entry which is preliminary data.</text>
</comment>
<sequence length="476" mass="54219">MPPLTDELKCSGQFQKMPCAKCRRKSEMKPPVPASFKPEARYKQPAFALESGTIYRLSYPGVEGDTMKECRPKNTPAVDNIRPSSLPISQDTTFRLSFTGVPGEKAVSCKPMYRNMMGAGPLQSMTTQRHDYTMKISERPVPHKQENSIHLSTAKMENGTTMSLSYQPVEGERVTSYKPQGVYKKPEYRLEQDTINRLSYQPWEPLPKEVHPWQKKDSYKQPNFAMENNTIYRGSYMAAENYERMPSFKPQAGIMTMGLDKPLASATIYKESYQDNGQIPRPAPIVKRGNIFLSTQPMSQDTTARLSYTGIEGERAAPYKPILRNMMGAGPMQSMTTQRHDFTPKPIVMAESFRPRNAPATSNFKMEETTTFRASYLPNENIERTQSYKPTASYKKSNFPLESDTINRLSFQPWTPMPKEEFPWTKKPKYEQPTRLMENNSIYRGSYLAPGGYVQDDNAADEGCDCQKQRSATDDL</sequence>
<evidence type="ECO:0000256" key="2">
    <source>
        <dbReference type="SAM" id="MobiDB-lite"/>
    </source>
</evidence>